<dbReference type="PANTHER" id="PTHR23020:SF12">
    <property type="entry name" value="CHK KINASE-LIKE DOMAIN-CONTAINING PROTEIN"/>
    <property type="match status" value="1"/>
</dbReference>
<sequence>MGHTNTSQMSYFYFQILSEYLTADYLENVMSGNWEEEYGVGRVLVHGQPTALNLFIQSDDKLSAIVDWSEAHPGCFGEDIAAAICWNLSPVERHANHERLLEFYHYNLIKHSAGSFLQLLLLNIIPTNYKPLD</sequence>
<protein>
    <submittedName>
        <fullName evidence="3">APH domain-containing protein</fullName>
    </submittedName>
</protein>
<evidence type="ECO:0000313" key="2">
    <source>
        <dbReference type="Proteomes" id="UP000267096"/>
    </source>
</evidence>
<dbReference type="Gene3D" id="3.90.1200.10">
    <property type="match status" value="1"/>
</dbReference>
<dbReference type="SUPFAM" id="SSF56112">
    <property type="entry name" value="Protein kinase-like (PK-like)"/>
    <property type="match status" value="1"/>
</dbReference>
<organism evidence="3">
    <name type="scientific">Anisakis simplex</name>
    <name type="common">Herring worm</name>
    <dbReference type="NCBI Taxonomy" id="6269"/>
    <lineage>
        <taxon>Eukaryota</taxon>
        <taxon>Metazoa</taxon>
        <taxon>Ecdysozoa</taxon>
        <taxon>Nematoda</taxon>
        <taxon>Chromadorea</taxon>
        <taxon>Rhabditida</taxon>
        <taxon>Spirurina</taxon>
        <taxon>Ascaridomorpha</taxon>
        <taxon>Ascaridoidea</taxon>
        <taxon>Anisakidae</taxon>
        <taxon>Anisakis</taxon>
        <taxon>Anisakis simplex complex</taxon>
    </lineage>
</organism>
<dbReference type="PANTHER" id="PTHR23020">
    <property type="entry name" value="UNCHARACTERIZED NUCLEAR HORMONE RECEPTOR-RELATED"/>
    <property type="match status" value="1"/>
</dbReference>
<dbReference type="EMBL" id="UYRR01000078">
    <property type="protein sequence ID" value="VDK17469.1"/>
    <property type="molecule type" value="Genomic_DNA"/>
</dbReference>
<dbReference type="InterPro" id="IPR011009">
    <property type="entry name" value="Kinase-like_dom_sf"/>
</dbReference>
<gene>
    <name evidence="1" type="ORF">ASIM_LOCUS200</name>
</gene>
<dbReference type="InterPro" id="IPR012877">
    <property type="entry name" value="Dhs-27"/>
</dbReference>
<evidence type="ECO:0000313" key="1">
    <source>
        <dbReference type="EMBL" id="VDK17469.1"/>
    </source>
</evidence>
<dbReference type="InterPro" id="IPR052961">
    <property type="entry name" value="Oxido-Kinase-like_Enzymes"/>
</dbReference>
<reference evidence="3" key="1">
    <citation type="submission" date="2017-02" db="UniProtKB">
        <authorList>
            <consortium name="WormBaseParasite"/>
        </authorList>
    </citation>
    <scope>IDENTIFICATION</scope>
</reference>
<dbReference type="AlphaFoldDB" id="A0A0M3IYG7"/>
<dbReference type="Proteomes" id="UP000267096">
    <property type="component" value="Unassembled WGS sequence"/>
</dbReference>
<proteinExistence type="predicted"/>
<dbReference type="OrthoDB" id="5850486at2759"/>
<dbReference type="WBParaSite" id="ASIM_0000028901-mRNA-1">
    <property type="protein sequence ID" value="ASIM_0000028901-mRNA-1"/>
    <property type="gene ID" value="ASIM_0000028901"/>
</dbReference>
<dbReference type="Pfam" id="PF07914">
    <property type="entry name" value="DUF1679"/>
    <property type="match status" value="1"/>
</dbReference>
<accession>A0A0M3IYG7</accession>
<reference evidence="1 2" key="2">
    <citation type="submission" date="2018-11" db="EMBL/GenBank/DDBJ databases">
        <authorList>
            <consortium name="Pathogen Informatics"/>
        </authorList>
    </citation>
    <scope>NUCLEOTIDE SEQUENCE [LARGE SCALE GENOMIC DNA]</scope>
</reference>
<name>A0A0M3IYG7_ANISI</name>
<keyword evidence="2" id="KW-1185">Reference proteome</keyword>
<evidence type="ECO:0000313" key="3">
    <source>
        <dbReference type="WBParaSite" id="ASIM_0000028901-mRNA-1"/>
    </source>
</evidence>